<accession>A0A1D2JQ27</accession>
<feature type="region of interest" description="Disordered" evidence="5">
    <location>
        <begin position="412"/>
        <end position="464"/>
    </location>
</feature>
<dbReference type="Proteomes" id="UP000242814">
    <property type="component" value="Unassembled WGS sequence"/>
</dbReference>
<dbReference type="VEuPathDB" id="FungiDB:PADG_03596"/>
<dbReference type="InterPro" id="IPR036420">
    <property type="entry name" value="BRCT_dom_sf"/>
</dbReference>
<feature type="compositionally biased region" description="Basic and acidic residues" evidence="5">
    <location>
        <begin position="246"/>
        <end position="263"/>
    </location>
</feature>
<gene>
    <name evidence="7" type="ORF">ACO22_00166</name>
</gene>
<evidence type="ECO:0000259" key="6">
    <source>
        <dbReference type="PROSITE" id="PS51265"/>
    </source>
</evidence>
<evidence type="ECO:0000256" key="4">
    <source>
        <dbReference type="PROSITE-ProRule" id="PRU00600"/>
    </source>
</evidence>
<feature type="domain" description="DBF4-type" evidence="6">
    <location>
        <begin position="630"/>
        <end position="679"/>
    </location>
</feature>
<dbReference type="GO" id="GO:0008270">
    <property type="term" value="F:zinc ion binding"/>
    <property type="evidence" value="ECO:0007669"/>
    <property type="project" value="UniProtKB-KW"/>
</dbReference>
<feature type="region of interest" description="Disordered" evidence="5">
    <location>
        <begin position="191"/>
        <end position="263"/>
    </location>
</feature>
<sequence length="691" mass="77181">MAEVFITPSPQPSIAMSTLRVPLINVPNGTNSPHRGALASMKRTRSIHGQGENSYTHPPLKKQMVEKDEYELTSRFPQKATVVSTEGKVFTRKNTNSQPTAFEKKLVAVRDKDRNSTLRGAKYDRTGGETVDTIRQWQKHYRKVFPQFVFYFESIPEDVRNKCSRHIMALGATEEKFFSKIVTHVVTARPIPPEIDTPNSTELSTGQAPPVSQFNADGPIQTVDPSLLDKNTENTQNNQGIGRSKKASDKRAGQLDGDGKRDNKDVLYRARQMNMKIWALEKLQRVISTMNDGNATSSHSHYTRSNGTVSGTGRGRAETDLSQVLRNERLHGPADRDSILASKEVIPFKGPFIYVHDFEEKTRPVMVREYPKVAKRQDGAWPQFRSAALGKCPFIDEPLSKKELEKRKAVAHQAKEKEPAPTTKSKETVEVKAMRPPERSVEKQAVQGAEGRATQHQTREGPMPAPKRVESLLMLPKKPASPRGKGLETFPGTKTSLATYLGREPAASGVQPSNITSAIRSQMISSTAAAPGAKAGTSKEVHELKRKVLEKGNNPLSMNVMTSSHRMTDISGALKASRAPVTRGAKTKAHGNLDHIDEDGMTQSEEEKAQKALQAGKKSSNTEQPKQKKRDPKPGYCENCRDKFDDFEEHVMTRKHRKFALTLSNWTELDELLRSLKRSRKRLLPDDEDKW</sequence>
<dbReference type="GO" id="GO:0003676">
    <property type="term" value="F:nucleic acid binding"/>
    <property type="evidence" value="ECO:0007669"/>
    <property type="project" value="InterPro"/>
</dbReference>
<evidence type="ECO:0000256" key="2">
    <source>
        <dbReference type="ARBA" id="ARBA00022771"/>
    </source>
</evidence>
<dbReference type="InterPro" id="IPR013939">
    <property type="entry name" value="Regulatory_Dfp1/Him1"/>
</dbReference>
<feature type="compositionally biased region" description="Basic and acidic residues" evidence="5">
    <location>
        <begin position="412"/>
        <end position="442"/>
    </location>
</feature>
<organism evidence="7 8">
    <name type="scientific">Paracoccidioides brasiliensis</name>
    <dbReference type="NCBI Taxonomy" id="121759"/>
    <lineage>
        <taxon>Eukaryota</taxon>
        <taxon>Fungi</taxon>
        <taxon>Dikarya</taxon>
        <taxon>Ascomycota</taxon>
        <taxon>Pezizomycotina</taxon>
        <taxon>Eurotiomycetes</taxon>
        <taxon>Eurotiomycetidae</taxon>
        <taxon>Onygenales</taxon>
        <taxon>Ajellomycetaceae</taxon>
        <taxon>Paracoccidioides</taxon>
    </lineage>
</organism>
<dbReference type="GO" id="GO:0010571">
    <property type="term" value="P:positive regulation of nuclear cell cycle DNA replication"/>
    <property type="evidence" value="ECO:0007669"/>
    <property type="project" value="TreeGrafter"/>
</dbReference>
<dbReference type="Pfam" id="PF22437">
    <property type="entry name" value="DBF4_BRCT"/>
    <property type="match status" value="1"/>
</dbReference>
<evidence type="ECO:0000313" key="7">
    <source>
        <dbReference type="EMBL" id="ODH45288.1"/>
    </source>
</evidence>
<dbReference type="InterPro" id="IPR055116">
    <property type="entry name" value="DBF4_BRCT"/>
</dbReference>
<dbReference type="EMBL" id="LZYO01000003">
    <property type="protein sequence ID" value="ODH45288.1"/>
    <property type="molecule type" value="Genomic_DNA"/>
</dbReference>
<feature type="region of interest" description="Disordered" evidence="5">
    <location>
        <begin position="291"/>
        <end position="317"/>
    </location>
</feature>
<name>A0A1D2JQ27_PARBR</name>
<dbReference type="GO" id="GO:0031431">
    <property type="term" value="C:Dbf4-dependent protein kinase complex"/>
    <property type="evidence" value="ECO:0007669"/>
    <property type="project" value="TreeGrafter"/>
</dbReference>
<dbReference type="GO" id="GO:0043539">
    <property type="term" value="F:protein serine/threonine kinase activator activity"/>
    <property type="evidence" value="ECO:0007669"/>
    <property type="project" value="TreeGrafter"/>
</dbReference>
<evidence type="ECO:0000313" key="8">
    <source>
        <dbReference type="Proteomes" id="UP000242814"/>
    </source>
</evidence>
<dbReference type="Gene3D" id="3.40.50.10190">
    <property type="entry name" value="BRCT domain"/>
    <property type="match status" value="2"/>
</dbReference>
<dbReference type="AlphaFoldDB" id="A0A1D2JQ27"/>
<dbReference type="Pfam" id="PF08630">
    <property type="entry name" value="Dfp1_Him1_M"/>
    <property type="match status" value="1"/>
</dbReference>
<keyword evidence="3" id="KW-0862">Zinc</keyword>
<proteinExistence type="predicted"/>
<dbReference type="PROSITE" id="PS51265">
    <property type="entry name" value="ZF_DBF4"/>
    <property type="match status" value="1"/>
</dbReference>
<dbReference type="InterPro" id="IPR038545">
    <property type="entry name" value="Znf_DBF_sf"/>
</dbReference>
<dbReference type="CDD" id="cd00027">
    <property type="entry name" value="BRCT"/>
    <property type="match status" value="1"/>
</dbReference>
<feature type="compositionally biased region" description="Polar residues" evidence="5">
    <location>
        <begin position="197"/>
        <end position="215"/>
    </location>
</feature>
<dbReference type="VEuPathDB" id="FungiDB:PABG_01797"/>
<dbReference type="InterPro" id="IPR006572">
    <property type="entry name" value="Znf_DBF"/>
</dbReference>
<dbReference type="FunFam" id="6.10.250.3410:FF:000001">
    <property type="entry name" value="Protein DBF4 homolog A"/>
    <property type="match status" value="1"/>
</dbReference>
<reference evidence="7 8" key="1">
    <citation type="submission" date="2016-06" db="EMBL/GenBank/DDBJ databases">
        <authorList>
            <person name="Kjaerup R.B."/>
            <person name="Dalgaard T.S."/>
            <person name="Juul-Madsen H.R."/>
        </authorList>
    </citation>
    <scope>NUCLEOTIDE SEQUENCE [LARGE SCALE GENOMIC DNA]</scope>
    <source>
        <strain evidence="7 8">Pb300</strain>
    </source>
</reference>
<evidence type="ECO:0000256" key="1">
    <source>
        <dbReference type="ARBA" id="ARBA00022723"/>
    </source>
</evidence>
<dbReference type="PANTHER" id="PTHR15375:SF26">
    <property type="entry name" value="PROTEIN CHIFFON"/>
    <property type="match status" value="1"/>
</dbReference>
<dbReference type="GO" id="GO:1901987">
    <property type="term" value="P:regulation of cell cycle phase transition"/>
    <property type="evidence" value="ECO:0007669"/>
    <property type="project" value="TreeGrafter"/>
</dbReference>
<dbReference type="SMART" id="SM00586">
    <property type="entry name" value="ZnF_DBF"/>
    <property type="match status" value="1"/>
</dbReference>
<protein>
    <recommendedName>
        <fullName evidence="6">DBF4-type domain-containing protein</fullName>
    </recommendedName>
</protein>
<evidence type="ECO:0000256" key="5">
    <source>
        <dbReference type="SAM" id="MobiDB-lite"/>
    </source>
</evidence>
<feature type="region of interest" description="Disordered" evidence="5">
    <location>
        <begin position="574"/>
        <end position="640"/>
    </location>
</feature>
<dbReference type="Gene3D" id="6.10.250.3410">
    <property type="entry name" value="DBF zinc finger"/>
    <property type="match status" value="1"/>
</dbReference>
<dbReference type="PANTHER" id="PTHR15375">
    <property type="entry name" value="ACTIVATOR OF S-PHASE KINASE-RELATED"/>
    <property type="match status" value="1"/>
</dbReference>
<feature type="compositionally biased region" description="Polar residues" evidence="5">
    <location>
        <begin position="291"/>
        <end position="311"/>
    </location>
</feature>
<dbReference type="Pfam" id="PF07535">
    <property type="entry name" value="zf-DBF"/>
    <property type="match status" value="1"/>
</dbReference>
<keyword evidence="1" id="KW-0479">Metal-binding</keyword>
<dbReference type="SUPFAM" id="SSF52113">
    <property type="entry name" value="BRCT domain"/>
    <property type="match status" value="1"/>
</dbReference>
<evidence type="ECO:0000256" key="3">
    <source>
        <dbReference type="ARBA" id="ARBA00022833"/>
    </source>
</evidence>
<dbReference type="InterPro" id="IPR051590">
    <property type="entry name" value="Replication_Regulatory_Kinase"/>
</dbReference>
<keyword evidence="2 4" id="KW-0863">Zinc-finger</keyword>
<comment type="caution">
    <text evidence="7">The sequence shown here is derived from an EMBL/GenBank/DDBJ whole genome shotgun (WGS) entry which is preliminary data.</text>
</comment>